<dbReference type="PANTHER" id="PTHR35936:SF19">
    <property type="entry name" value="AMINO-ACID-BINDING PROTEIN YXEM-RELATED"/>
    <property type="match status" value="1"/>
</dbReference>
<evidence type="ECO:0000256" key="1">
    <source>
        <dbReference type="ARBA" id="ARBA00010333"/>
    </source>
</evidence>
<comment type="caution">
    <text evidence="5">The sequence shown here is derived from an EMBL/GenBank/DDBJ whole genome shotgun (WGS) entry which is preliminary data.</text>
</comment>
<feature type="chain" id="PRO_5046788390" evidence="3">
    <location>
        <begin position="28"/>
        <end position="260"/>
    </location>
</feature>
<keyword evidence="2 3" id="KW-0732">Signal</keyword>
<dbReference type="EMBL" id="JBBMQS010000001">
    <property type="protein sequence ID" value="MEM5495861.1"/>
    <property type="molecule type" value="Genomic_DNA"/>
</dbReference>
<gene>
    <name evidence="5" type="ORF">WNY77_00485</name>
</gene>
<evidence type="ECO:0000256" key="3">
    <source>
        <dbReference type="SAM" id="SignalP"/>
    </source>
</evidence>
<keyword evidence="6" id="KW-1185">Reference proteome</keyword>
<dbReference type="Gene3D" id="3.40.190.10">
    <property type="entry name" value="Periplasmic binding protein-like II"/>
    <property type="match status" value="2"/>
</dbReference>
<evidence type="ECO:0000256" key="2">
    <source>
        <dbReference type="ARBA" id="ARBA00022729"/>
    </source>
</evidence>
<dbReference type="Proteomes" id="UP001461163">
    <property type="component" value="Unassembled WGS sequence"/>
</dbReference>
<feature type="signal peptide" evidence="3">
    <location>
        <begin position="1"/>
        <end position="27"/>
    </location>
</feature>
<evidence type="ECO:0000313" key="5">
    <source>
        <dbReference type="EMBL" id="MEM5495861.1"/>
    </source>
</evidence>
<evidence type="ECO:0000259" key="4">
    <source>
        <dbReference type="SMART" id="SM00062"/>
    </source>
</evidence>
<proteinExistence type="inferred from homology"/>
<dbReference type="Pfam" id="PF00497">
    <property type="entry name" value="SBP_bac_3"/>
    <property type="match status" value="1"/>
</dbReference>
<evidence type="ECO:0000313" key="6">
    <source>
        <dbReference type="Proteomes" id="UP001461163"/>
    </source>
</evidence>
<reference evidence="5 6" key="1">
    <citation type="submission" date="2024-03" db="EMBL/GenBank/DDBJ databases">
        <title>Community enrichment and isolation of bacterial strains for fucoidan degradation.</title>
        <authorList>
            <person name="Sichert A."/>
        </authorList>
    </citation>
    <scope>NUCLEOTIDE SEQUENCE [LARGE SCALE GENOMIC DNA]</scope>
    <source>
        <strain evidence="5 6">AS12</strain>
    </source>
</reference>
<protein>
    <submittedName>
        <fullName evidence="5">Transporter substrate-binding domain-containing protein</fullName>
    </submittedName>
</protein>
<name>A0ABU9SQT1_9ALTE</name>
<feature type="domain" description="Solute-binding protein family 3/N-terminal" evidence="4">
    <location>
        <begin position="33"/>
        <end position="254"/>
    </location>
</feature>
<dbReference type="RefSeq" id="WP_342880530.1">
    <property type="nucleotide sequence ID" value="NZ_JBBMQS010000001.1"/>
</dbReference>
<dbReference type="PANTHER" id="PTHR35936">
    <property type="entry name" value="MEMBRANE-BOUND LYTIC MUREIN TRANSGLYCOSYLASE F"/>
    <property type="match status" value="1"/>
</dbReference>
<dbReference type="SMART" id="SM00062">
    <property type="entry name" value="PBPb"/>
    <property type="match status" value="1"/>
</dbReference>
<dbReference type="InterPro" id="IPR001638">
    <property type="entry name" value="Solute-binding_3/MltF_N"/>
</dbReference>
<accession>A0ABU9SQT1</accession>
<dbReference type="SUPFAM" id="SSF53850">
    <property type="entry name" value="Periplasmic binding protein-like II"/>
    <property type="match status" value="1"/>
</dbReference>
<comment type="similarity">
    <text evidence="1">Belongs to the bacterial solute-binding protein 3 family.</text>
</comment>
<organism evidence="5 6">
    <name type="scientific">Paraglaciecola mesophila</name>
    <dbReference type="NCBI Taxonomy" id="197222"/>
    <lineage>
        <taxon>Bacteria</taxon>
        <taxon>Pseudomonadati</taxon>
        <taxon>Pseudomonadota</taxon>
        <taxon>Gammaproteobacteria</taxon>
        <taxon>Alteromonadales</taxon>
        <taxon>Alteromonadaceae</taxon>
        <taxon>Paraglaciecola</taxon>
    </lineage>
</organism>
<sequence>MNFRGALTVNTRWIALVFFFLSVNALAEPKTNDIEVAVGWSKPPYVNSADNSGFELDLARHVFAKMGYTFKPIYVPYGRSLSMLKNQKVQAVLTVSDTADVSGISLSDVYIEYQNVAVTLQARDIKLHQPKDLQQYVISAYQTASKNLGQEFALATQKAPLYVELPDQQKQVAMLLNGNVSVVIMDVNIFAHLQALIEPSNQLTPVTVHNLFAPNHYRVGFLNEELRNRFNQALLEVQESAALEELVHKYSMYRDDTLLN</sequence>